<dbReference type="GO" id="GO:0003677">
    <property type="term" value="F:DNA binding"/>
    <property type="evidence" value="ECO:0007669"/>
    <property type="project" value="InterPro"/>
</dbReference>
<accession>A0AA37RCB8</accession>
<protein>
    <submittedName>
        <fullName evidence="1">Transcriptional regulator</fullName>
    </submittedName>
</protein>
<comment type="caution">
    <text evidence="1">The sequence shown here is derived from an EMBL/GenBank/DDBJ whole genome shotgun (WGS) entry which is preliminary data.</text>
</comment>
<dbReference type="InterPro" id="IPR001387">
    <property type="entry name" value="Cro/C1-type_HTH"/>
</dbReference>
<dbReference type="AlphaFoldDB" id="A0AA37RCB8"/>
<dbReference type="Proteomes" id="UP001161257">
    <property type="component" value="Unassembled WGS sequence"/>
</dbReference>
<dbReference type="EMBL" id="BSKJ01000011">
    <property type="protein sequence ID" value="GLO37538.1"/>
    <property type="molecule type" value="Genomic_DNA"/>
</dbReference>
<proteinExistence type="predicted"/>
<dbReference type="SUPFAM" id="SSF47413">
    <property type="entry name" value="lambda repressor-like DNA-binding domains"/>
    <property type="match status" value="1"/>
</dbReference>
<dbReference type="Gene3D" id="1.10.260.40">
    <property type="entry name" value="lambda repressor-like DNA-binding domains"/>
    <property type="match status" value="1"/>
</dbReference>
<name>A0AA37RCB8_PSEPU</name>
<evidence type="ECO:0000313" key="1">
    <source>
        <dbReference type="EMBL" id="GLO37538.1"/>
    </source>
</evidence>
<dbReference type="InterPro" id="IPR010982">
    <property type="entry name" value="Lambda_DNA-bd_dom_sf"/>
</dbReference>
<reference evidence="1" key="1">
    <citation type="submission" date="2023-01" db="EMBL/GenBank/DDBJ databases">
        <title>Whole-genome sequence of Pseudomonas putida NBRC 14671.</title>
        <authorList>
            <person name="Morohoshi T."/>
            <person name="Someya N."/>
        </authorList>
    </citation>
    <scope>NUCLEOTIDE SEQUENCE</scope>
    <source>
        <strain evidence="1">NBRC 14671</strain>
    </source>
</reference>
<dbReference type="CDD" id="cd00093">
    <property type="entry name" value="HTH_XRE"/>
    <property type="match status" value="1"/>
</dbReference>
<evidence type="ECO:0000313" key="2">
    <source>
        <dbReference type="Proteomes" id="UP001161257"/>
    </source>
</evidence>
<gene>
    <name evidence="1" type="ORF">PPUN14671_43740</name>
</gene>
<sequence length="185" mass="20442">MTISPSPIGPMLRHWRMLNRVKQLHAAQMFGVCQSTISRWESGVQDAEPEQRARIEALLKARLSSAADHALARLVSGNAQPVHLVCDLTHRLLACSVPREAEFHIPVSELLGVSLWPFATEEIANQEQRLAELGWRDNLTSPALEFATGTNGSAVVPIQHSLCRWTRLTLSDGSTARLVETLAHI</sequence>
<organism evidence="1 2">
    <name type="scientific">Pseudomonas putida</name>
    <name type="common">Arthrobacter siderocapsulatus</name>
    <dbReference type="NCBI Taxonomy" id="303"/>
    <lineage>
        <taxon>Bacteria</taxon>
        <taxon>Pseudomonadati</taxon>
        <taxon>Pseudomonadota</taxon>
        <taxon>Gammaproteobacteria</taxon>
        <taxon>Pseudomonadales</taxon>
        <taxon>Pseudomonadaceae</taxon>
        <taxon>Pseudomonas</taxon>
    </lineage>
</organism>